<keyword evidence="2" id="KW-1185">Reference proteome</keyword>
<reference evidence="1" key="1">
    <citation type="submission" date="2021-01" db="EMBL/GenBank/DDBJ databases">
        <title>Complete genome sequence of Clostridiales bacterium R-7.</title>
        <authorList>
            <person name="Mahoney-Kurpe S.C."/>
            <person name="Palevich N."/>
            <person name="Koike S."/>
            <person name="Moon C.D."/>
            <person name="Attwood G.T."/>
        </authorList>
    </citation>
    <scope>NUCLEOTIDE SEQUENCE</scope>
    <source>
        <strain evidence="1">R-7</strain>
    </source>
</reference>
<name>A0AC61MUV1_9FIRM</name>
<dbReference type="Proteomes" id="UP000682782">
    <property type="component" value="Chromosome"/>
</dbReference>
<accession>A0AC61MUV1</accession>
<dbReference type="EMBL" id="CP068393">
    <property type="protein sequence ID" value="QUC66174.1"/>
    <property type="molecule type" value="Genomic_DNA"/>
</dbReference>
<evidence type="ECO:0000313" key="1">
    <source>
        <dbReference type="EMBL" id="QUC66174.1"/>
    </source>
</evidence>
<proteinExistence type="predicted"/>
<protein>
    <submittedName>
        <fullName evidence="1">Uncharacterized protein</fullName>
    </submittedName>
</protein>
<gene>
    <name evidence="1" type="ORF">JYE49_09865</name>
</gene>
<organism evidence="1 2">
    <name type="scientific">Aristaeella hokkaidonensis</name>
    <dbReference type="NCBI Taxonomy" id="3046382"/>
    <lineage>
        <taxon>Bacteria</taxon>
        <taxon>Bacillati</taxon>
        <taxon>Bacillota</taxon>
        <taxon>Clostridia</taxon>
        <taxon>Eubacteriales</taxon>
        <taxon>Aristaeellaceae</taxon>
        <taxon>Aristaeella</taxon>
    </lineage>
</organism>
<evidence type="ECO:0000313" key="2">
    <source>
        <dbReference type="Proteomes" id="UP000682782"/>
    </source>
</evidence>
<sequence length="191" mass="21949">MYVVLILLFLFLVCDEIRAKRSLRKAMGIKQPVGKVRKIGKAIRKAVKAAVREFREAREDSWEFHKAIQDARWEAREARIEKAGERMDAVLAGIEKRGKRLAQKTAGRMKTLQLEIEARKARQELEETESVREVKAEPVTADNEAQENLELVLDLERDARTAAMAADVPTIEFPEEDEKYFSSRKYESADD</sequence>